<sequence>MKKIVITLLMGALMTRVSFAQKSNKGMEMEVKKTVMAFNEAAAHRDLEALNSVLHPDYRVMANRFRGTPGTTLITREAYLGMMKDGKVGGASYESEFRQISVSAHTAMVEISLKGNGTSSMHKYLFLVQNSQNEWQVISDLPLVVD</sequence>
<dbReference type="AlphaFoldDB" id="A0A7C9BMB2"/>
<dbReference type="EMBL" id="WHLY01000002">
    <property type="protein sequence ID" value="MPR32019.1"/>
    <property type="molecule type" value="Genomic_DNA"/>
</dbReference>
<proteinExistence type="predicted"/>
<comment type="caution">
    <text evidence="3">The sequence shown here is derived from an EMBL/GenBank/DDBJ whole genome shotgun (WGS) entry which is preliminary data.</text>
</comment>
<feature type="signal peptide" evidence="1">
    <location>
        <begin position="1"/>
        <end position="20"/>
    </location>
</feature>
<reference evidence="3 4" key="1">
    <citation type="submission" date="2019-10" db="EMBL/GenBank/DDBJ databases">
        <title>Draft Genome Sequence of Cytophagaceae sp. SJW1-29.</title>
        <authorList>
            <person name="Choi A."/>
        </authorList>
    </citation>
    <scope>NUCLEOTIDE SEQUENCE [LARGE SCALE GENOMIC DNA]</scope>
    <source>
        <strain evidence="3 4">SJW1-29</strain>
    </source>
</reference>
<evidence type="ECO:0000259" key="2">
    <source>
        <dbReference type="Pfam" id="PF14534"/>
    </source>
</evidence>
<keyword evidence="1" id="KW-0732">Signal</keyword>
<dbReference type="Proteomes" id="UP000479293">
    <property type="component" value="Unassembled WGS sequence"/>
</dbReference>
<dbReference type="InterPro" id="IPR027843">
    <property type="entry name" value="DUF4440"/>
</dbReference>
<keyword evidence="4" id="KW-1185">Reference proteome</keyword>
<dbReference type="Pfam" id="PF14534">
    <property type="entry name" value="DUF4440"/>
    <property type="match status" value="1"/>
</dbReference>
<protein>
    <submittedName>
        <fullName evidence="3">DUF4440 domain-containing protein</fullName>
    </submittedName>
</protein>
<dbReference type="Gene3D" id="3.10.450.50">
    <property type="match status" value="1"/>
</dbReference>
<evidence type="ECO:0000313" key="3">
    <source>
        <dbReference type="EMBL" id="MPR32019.1"/>
    </source>
</evidence>
<evidence type="ECO:0000256" key="1">
    <source>
        <dbReference type="SAM" id="SignalP"/>
    </source>
</evidence>
<dbReference type="InterPro" id="IPR032710">
    <property type="entry name" value="NTF2-like_dom_sf"/>
</dbReference>
<organism evidence="3 4">
    <name type="scientific">Salmonirosea aquatica</name>
    <dbReference type="NCBI Taxonomy" id="2654236"/>
    <lineage>
        <taxon>Bacteria</taxon>
        <taxon>Pseudomonadati</taxon>
        <taxon>Bacteroidota</taxon>
        <taxon>Cytophagia</taxon>
        <taxon>Cytophagales</taxon>
        <taxon>Spirosomataceae</taxon>
        <taxon>Salmonirosea</taxon>
    </lineage>
</organism>
<evidence type="ECO:0000313" key="4">
    <source>
        <dbReference type="Proteomes" id="UP000479293"/>
    </source>
</evidence>
<name>A0A7C9BMB2_9BACT</name>
<dbReference type="SUPFAM" id="SSF54427">
    <property type="entry name" value="NTF2-like"/>
    <property type="match status" value="1"/>
</dbReference>
<feature type="domain" description="DUF4440" evidence="2">
    <location>
        <begin position="34"/>
        <end position="136"/>
    </location>
</feature>
<accession>A0A7C9BMB2</accession>
<gene>
    <name evidence="3" type="ORF">GBK04_01330</name>
</gene>
<dbReference type="RefSeq" id="WP_152756197.1">
    <property type="nucleotide sequence ID" value="NZ_WHLY01000002.1"/>
</dbReference>
<feature type="chain" id="PRO_5028871991" evidence="1">
    <location>
        <begin position="21"/>
        <end position="146"/>
    </location>
</feature>